<dbReference type="KEGG" id="alkq:M9189_11530"/>
<dbReference type="PANTHER" id="PTHR30578:SF1">
    <property type="entry name" value="NA(+)-TRANSLOCATING NADH-QUINONE REDUCTASE SUBUNIT B"/>
    <property type="match status" value="1"/>
</dbReference>
<organism evidence="18 19">
    <name type="scientific">Xiashengella succiniciproducens</name>
    <dbReference type="NCBI Taxonomy" id="2949635"/>
    <lineage>
        <taxon>Bacteria</taxon>
        <taxon>Pseudomonadati</taxon>
        <taxon>Bacteroidota</taxon>
        <taxon>Bacteroidia</taxon>
        <taxon>Marinilabiliales</taxon>
        <taxon>Marinilabiliaceae</taxon>
        <taxon>Xiashengella</taxon>
    </lineage>
</organism>
<reference evidence="18" key="2">
    <citation type="submission" date="2022-06" db="EMBL/GenBank/DDBJ databases">
        <title>Xiashengella guii gen. nov. sp. nov., a bacterium isolated form anaerobic digestion tank.</title>
        <authorList>
            <person name="Huang H."/>
        </authorList>
    </citation>
    <scope>NUCLEOTIDE SEQUENCE</scope>
    <source>
        <strain evidence="18">Ai-910</strain>
    </source>
</reference>
<keyword evidence="1 16" id="KW-0813">Transport</keyword>
<dbReference type="HAMAP" id="MF_00426">
    <property type="entry name" value="NqrB"/>
    <property type="match status" value="1"/>
</dbReference>
<feature type="transmembrane region" description="Helical" evidence="16">
    <location>
        <begin position="94"/>
        <end position="119"/>
    </location>
</feature>
<keyword evidence="7 16" id="KW-0812">Transmembrane</keyword>
<sequence length="387" mass="41447">MKGLRKFLDNIKPQFSKGGRFAWLHSTFDAFETFLFVPNTTSKSGVHVRDAMDLKRTMSVVILAVLPAFLFGIWNTGYQHFAILGEDSSFWQNVIHGLIKVLPIVVVSYATGLGIEFAAAQIRGHEVNEGFLVSGILIPLILPVEIPLWMVSVATAFAVILGKEVFGGTGMNIWNPALLARAFLFFAYPAQMSGSMVWISGIAEMPGVDATTGATALGVAATGGTVGYSLLESFIGTIPGSIGETSTLAILIGALILIITGVGSWKIILSVVAGGFLMGLTLNELGAQSANELMHIPAIQHLCLGGFAFGAVFMATDPVSATRTETGKWIYGFLIGVLAILIRVVNPAYPEGMMLAILLMNTFAPLIDYYVVEANIKRRMKRGVVKA</sequence>
<dbReference type="NCBIfam" id="TIGR01937">
    <property type="entry name" value="nqrB"/>
    <property type="match status" value="1"/>
</dbReference>
<dbReference type="InterPro" id="IPR004338">
    <property type="entry name" value="NqrB/RnfD"/>
</dbReference>
<keyword evidence="13 16" id="KW-0830">Ubiquinone</keyword>
<dbReference type="EMBL" id="CP098400">
    <property type="protein sequence ID" value="URW79482.1"/>
    <property type="molecule type" value="Genomic_DNA"/>
</dbReference>
<keyword evidence="4 16" id="KW-0597">Phosphoprotein</keyword>
<evidence type="ECO:0000256" key="13">
    <source>
        <dbReference type="ARBA" id="ARBA00023075"/>
    </source>
</evidence>
<keyword evidence="2 16" id="KW-1003">Cell membrane</keyword>
<comment type="cofactor">
    <cofactor evidence="16 17">
        <name>FMN</name>
        <dbReference type="ChEBI" id="CHEBI:58210"/>
    </cofactor>
</comment>
<evidence type="ECO:0000256" key="11">
    <source>
        <dbReference type="ARBA" id="ARBA00023053"/>
    </source>
</evidence>
<evidence type="ECO:0000256" key="15">
    <source>
        <dbReference type="ARBA" id="ARBA00023201"/>
    </source>
</evidence>
<feature type="transmembrane region" description="Helical" evidence="16">
    <location>
        <begin position="328"/>
        <end position="346"/>
    </location>
</feature>
<reference evidence="18" key="1">
    <citation type="submission" date="2022-05" db="EMBL/GenBank/DDBJ databases">
        <authorList>
            <person name="Sun X."/>
        </authorList>
    </citation>
    <scope>NUCLEOTIDE SEQUENCE</scope>
    <source>
        <strain evidence="18">Ai-910</strain>
    </source>
</reference>
<feature type="transmembrane region" description="Helical" evidence="16">
    <location>
        <begin position="131"/>
        <end position="161"/>
    </location>
</feature>
<comment type="subunit">
    <text evidence="16">Composed of six subunits; NqrA, NqrB, NqrC, NqrD, NqrE and NqrF.</text>
</comment>
<dbReference type="PIRSF" id="PIRSF016055">
    <property type="entry name" value="NADH-UbQ_OxRdtase_B_su"/>
    <property type="match status" value="1"/>
</dbReference>
<feature type="transmembrane region" description="Helical" evidence="16">
    <location>
        <begin position="298"/>
        <end position="316"/>
    </location>
</feature>
<keyword evidence="10 16" id="KW-0520">NAD</keyword>
<feature type="modified residue" description="FMN phosphoryl threonine" evidence="16 17">
    <location>
        <position position="215"/>
    </location>
</feature>
<comment type="function">
    <text evidence="16">NQR complex catalyzes the reduction of ubiquinone-1 to ubiquinol by two successive reactions, coupled with the transport of Na(+) ions from the cytoplasm to the periplasm. NqrA to NqrE are probably involved in the second step, the conversion of ubisemiquinone to ubiquinol.</text>
</comment>
<accession>A0A9J6ZNK1</accession>
<dbReference type="Proteomes" id="UP001056426">
    <property type="component" value="Chromosome"/>
</dbReference>
<evidence type="ECO:0000256" key="16">
    <source>
        <dbReference type="HAMAP-Rule" id="MF_00426"/>
    </source>
</evidence>
<evidence type="ECO:0000256" key="3">
    <source>
        <dbReference type="ARBA" id="ARBA00022519"/>
    </source>
</evidence>
<comment type="subcellular location">
    <subcellularLocation>
        <location evidence="16">Cell membrane</location>
        <topology evidence="16">Multi-pass membrane protein</topology>
    </subcellularLocation>
</comment>
<evidence type="ECO:0000256" key="14">
    <source>
        <dbReference type="ARBA" id="ARBA00023136"/>
    </source>
</evidence>
<evidence type="ECO:0000256" key="10">
    <source>
        <dbReference type="ARBA" id="ARBA00023027"/>
    </source>
</evidence>
<dbReference type="EC" id="7.2.1.1" evidence="16"/>
<dbReference type="GO" id="GO:0022904">
    <property type="term" value="P:respiratory electron transport chain"/>
    <property type="evidence" value="ECO:0007669"/>
    <property type="project" value="InterPro"/>
</dbReference>
<dbReference type="GO" id="GO:0005886">
    <property type="term" value="C:plasma membrane"/>
    <property type="evidence" value="ECO:0007669"/>
    <property type="project" value="UniProtKB-SubCell"/>
</dbReference>
<proteinExistence type="inferred from homology"/>
<dbReference type="RefSeq" id="WP_250723405.1">
    <property type="nucleotide sequence ID" value="NZ_CP098400.1"/>
</dbReference>
<keyword evidence="12 16" id="KW-0406">Ion transport</keyword>
<evidence type="ECO:0000313" key="18">
    <source>
        <dbReference type="EMBL" id="URW79482.1"/>
    </source>
</evidence>
<evidence type="ECO:0000256" key="6">
    <source>
        <dbReference type="ARBA" id="ARBA00022643"/>
    </source>
</evidence>
<keyword evidence="3" id="KW-0997">Cell inner membrane</keyword>
<keyword evidence="15 16" id="KW-0739">Sodium transport</keyword>
<evidence type="ECO:0000256" key="1">
    <source>
        <dbReference type="ARBA" id="ARBA00022448"/>
    </source>
</evidence>
<keyword evidence="19" id="KW-1185">Reference proteome</keyword>
<name>A0A9J6ZNK1_9BACT</name>
<evidence type="ECO:0000256" key="8">
    <source>
        <dbReference type="ARBA" id="ARBA00022967"/>
    </source>
</evidence>
<comment type="similarity">
    <text evidence="16">Belongs to the NqrB/RnfD family.</text>
</comment>
<dbReference type="AlphaFoldDB" id="A0A9J6ZNK1"/>
<keyword evidence="14 16" id="KW-0472">Membrane</keyword>
<evidence type="ECO:0000256" key="12">
    <source>
        <dbReference type="ARBA" id="ARBA00023065"/>
    </source>
</evidence>
<evidence type="ECO:0000256" key="7">
    <source>
        <dbReference type="ARBA" id="ARBA00022692"/>
    </source>
</evidence>
<keyword evidence="5 16" id="KW-0285">Flavoprotein</keyword>
<feature type="transmembrane region" description="Helical" evidence="16">
    <location>
        <begin position="248"/>
        <end position="278"/>
    </location>
</feature>
<evidence type="ECO:0000256" key="17">
    <source>
        <dbReference type="PIRSR" id="PIRSR016055-50"/>
    </source>
</evidence>
<dbReference type="GO" id="GO:0006814">
    <property type="term" value="P:sodium ion transport"/>
    <property type="evidence" value="ECO:0007669"/>
    <property type="project" value="UniProtKB-UniRule"/>
</dbReference>
<evidence type="ECO:0000256" key="5">
    <source>
        <dbReference type="ARBA" id="ARBA00022630"/>
    </source>
</evidence>
<dbReference type="InterPro" id="IPR010966">
    <property type="entry name" value="NqrB"/>
</dbReference>
<evidence type="ECO:0000313" key="19">
    <source>
        <dbReference type="Proteomes" id="UP001056426"/>
    </source>
</evidence>
<dbReference type="PANTHER" id="PTHR30578">
    <property type="entry name" value="ELECTRON TRANSPORT COMPLEX PROTEIN RNFD"/>
    <property type="match status" value="1"/>
</dbReference>
<dbReference type="GO" id="GO:0055085">
    <property type="term" value="P:transmembrane transport"/>
    <property type="evidence" value="ECO:0007669"/>
    <property type="project" value="InterPro"/>
</dbReference>
<protein>
    <recommendedName>
        <fullName evidence="16">Na(+)-translocating NADH-quinone reductase subunit B</fullName>
        <shortName evidence="16">Na(+)-NQR subunit B</shortName>
        <shortName evidence="16">Na(+)-translocating NQR subunit B</shortName>
        <ecNumber evidence="16">7.2.1.1</ecNumber>
    </recommendedName>
    <alternativeName>
        <fullName evidence="16">NQR complex subunit B</fullName>
    </alternativeName>
    <alternativeName>
        <fullName evidence="16">NQR-1 subunit B</fullName>
    </alternativeName>
</protein>
<keyword evidence="11 16" id="KW-0915">Sodium</keyword>
<dbReference type="Pfam" id="PF03116">
    <property type="entry name" value="NQR2_RnfD_RnfE"/>
    <property type="match status" value="1"/>
</dbReference>
<evidence type="ECO:0000256" key="4">
    <source>
        <dbReference type="ARBA" id="ARBA00022553"/>
    </source>
</evidence>
<keyword evidence="9 16" id="KW-1133">Transmembrane helix</keyword>
<evidence type="ECO:0000256" key="9">
    <source>
        <dbReference type="ARBA" id="ARBA00022989"/>
    </source>
</evidence>
<dbReference type="NCBIfam" id="NF003756">
    <property type="entry name" value="PRK05349.1"/>
    <property type="match status" value="1"/>
</dbReference>
<feature type="transmembrane region" description="Helical" evidence="16">
    <location>
        <begin position="352"/>
        <end position="372"/>
    </location>
</feature>
<dbReference type="GO" id="GO:0016655">
    <property type="term" value="F:oxidoreductase activity, acting on NAD(P)H, quinone or similar compound as acceptor"/>
    <property type="evidence" value="ECO:0007669"/>
    <property type="project" value="UniProtKB-UniRule"/>
</dbReference>
<feature type="transmembrane region" description="Helical" evidence="16">
    <location>
        <begin position="173"/>
        <end position="190"/>
    </location>
</feature>
<keyword evidence="6 16" id="KW-0288">FMN</keyword>
<comment type="catalytic activity">
    <reaction evidence="16">
        <text>a ubiquinone + n Na(+)(in) + NADH + H(+) = a ubiquinol + n Na(+)(out) + NAD(+)</text>
        <dbReference type="Rhea" id="RHEA:47748"/>
        <dbReference type="Rhea" id="RHEA-COMP:9565"/>
        <dbReference type="Rhea" id="RHEA-COMP:9566"/>
        <dbReference type="ChEBI" id="CHEBI:15378"/>
        <dbReference type="ChEBI" id="CHEBI:16389"/>
        <dbReference type="ChEBI" id="CHEBI:17976"/>
        <dbReference type="ChEBI" id="CHEBI:29101"/>
        <dbReference type="ChEBI" id="CHEBI:57540"/>
        <dbReference type="ChEBI" id="CHEBI:57945"/>
        <dbReference type="EC" id="7.2.1.1"/>
    </reaction>
</comment>
<keyword evidence="8 16" id="KW-1278">Translocase</keyword>
<evidence type="ECO:0000256" key="2">
    <source>
        <dbReference type="ARBA" id="ARBA00022475"/>
    </source>
</evidence>
<gene>
    <name evidence="16" type="primary">nqrB</name>
    <name evidence="18" type="ORF">M9189_11530</name>
</gene>
<dbReference type="GO" id="GO:0010181">
    <property type="term" value="F:FMN binding"/>
    <property type="evidence" value="ECO:0007669"/>
    <property type="project" value="InterPro"/>
</dbReference>
<feature type="transmembrane region" description="Helical" evidence="16">
    <location>
        <begin position="57"/>
        <end position="74"/>
    </location>
</feature>